<dbReference type="OrthoDB" id="8113227at2759"/>
<reference evidence="13 14" key="1">
    <citation type="submission" date="2025-04" db="UniProtKB">
        <authorList>
            <consortium name="RefSeq"/>
        </authorList>
    </citation>
    <scope>IDENTIFICATION</scope>
    <source>
        <tissue evidence="13 14">Tentacle</tissue>
    </source>
</reference>
<dbReference type="Pfam" id="PF00096">
    <property type="entry name" value="zf-C2H2"/>
    <property type="match status" value="5"/>
</dbReference>
<accession>A0A6P8HQ99</accession>
<keyword evidence="5" id="KW-0862">Zinc</keyword>
<organism evidence="12 14">
    <name type="scientific">Actinia tenebrosa</name>
    <name type="common">Australian red waratah sea anemone</name>
    <dbReference type="NCBI Taxonomy" id="6105"/>
    <lineage>
        <taxon>Eukaryota</taxon>
        <taxon>Metazoa</taxon>
        <taxon>Cnidaria</taxon>
        <taxon>Anthozoa</taxon>
        <taxon>Hexacorallia</taxon>
        <taxon>Actiniaria</taxon>
        <taxon>Actiniidae</taxon>
        <taxon>Actinia</taxon>
    </lineage>
</organism>
<proteinExistence type="predicted"/>
<dbReference type="AlphaFoldDB" id="A0A6P8HQ99"/>
<dbReference type="SMART" id="SM00355">
    <property type="entry name" value="ZnF_C2H2"/>
    <property type="match status" value="5"/>
</dbReference>
<evidence type="ECO:0000259" key="11">
    <source>
        <dbReference type="PROSITE" id="PS50157"/>
    </source>
</evidence>
<dbReference type="Gene3D" id="3.30.160.60">
    <property type="entry name" value="Classic Zinc Finger"/>
    <property type="match status" value="5"/>
</dbReference>
<feature type="domain" description="C2H2-type" evidence="11">
    <location>
        <begin position="387"/>
        <end position="414"/>
    </location>
</feature>
<dbReference type="Proteomes" id="UP000515163">
    <property type="component" value="Unplaced"/>
</dbReference>
<evidence type="ECO:0000256" key="5">
    <source>
        <dbReference type="ARBA" id="ARBA00022833"/>
    </source>
</evidence>
<dbReference type="InterPro" id="IPR013087">
    <property type="entry name" value="Znf_C2H2_type"/>
</dbReference>
<dbReference type="GO" id="GO:0008270">
    <property type="term" value="F:zinc ion binding"/>
    <property type="evidence" value="ECO:0007669"/>
    <property type="project" value="UniProtKB-KW"/>
</dbReference>
<dbReference type="InterPro" id="IPR050331">
    <property type="entry name" value="Zinc_finger"/>
</dbReference>
<dbReference type="RefSeq" id="XP_031557278.1">
    <property type="nucleotide sequence ID" value="XM_031701418.1"/>
</dbReference>
<dbReference type="RefSeq" id="XP_031557277.1">
    <property type="nucleotide sequence ID" value="XM_031701417.1"/>
</dbReference>
<dbReference type="SUPFAM" id="SSF57667">
    <property type="entry name" value="beta-beta-alpha zinc fingers"/>
    <property type="match status" value="3"/>
</dbReference>
<keyword evidence="9" id="KW-0539">Nucleus</keyword>
<feature type="domain" description="C2H2-type" evidence="11">
    <location>
        <begin position="443"/>
        <end position="467"/>
    </location>
</feature>
<dbReference type="GeneID" id="116293920"/>
<dbReference type="PANTHER" id="PTHR16515">
    <property type="entry name" value="PR DOMAIN ZINC FINGER PROTEIN"/>
    <property type="match status" value="1"/>
</dbReference>
<dbReference type="FunFam" id="3.30.160.60:FF:000295">
    <property type="entry name" value="zinc finger protein 19"/>
    <property type="match status" value="2"/>
</dbReference>
<dbReference type="FunFam" id="3.30.160.60:FF:001498">
    <property type="entry name" value="Zinc finger protein 404"/>
    <property type="match status" value="1"/>
</dbReference>
<dbReference type="GO" id="GO:0005634">
    <property type="term" value="C:nucleus"/>
    <property type="evidence" value="ECO:0007669"/>
    <property type="project" value="UniProtKB-SubCell"/>
</dbReference>
<evidence type="ECO:0000256" key="6">
    <source>
        <dbReference type="ARBA" id="ARBA00023015"/>
    </source>
</evidence>
<dbReference type="GO" id="GO:0010468">
    <property type="term" value="P:regulation of gene expression"/>
    <property type="evidence" value="ECO:0007669"/>
    <property type="project" value="TreeGrafter"/>
</dbReference>
<evidence type="ECO:0000256" key="7">
    <source>
        <dbReference type="ARBA" id="ARBA00023125"/>
    </source>
</evidence>
<dbReference type="PROSITE" id="PS50157">
    <property type="entry name" value="ZINC_FINGER_C2H2_2"/>
    <property type="match status" value="5"/>
</dbReference>
<sequence>MEKSWYSFKTKGGITLFYYNSDSGEHRWASSFEPLQCTKVQPEEVPLIKMCKNGYKMPKKKQKTYKSTGTETEEYILVQYTTSKSVRDIGINAVARNVFSSFDDDDDIAEPVSRSFFASSTRSPFASDQPLSKTQEIVEQVPDIGPNEGSLVDNLFAMEFSSALSTEDKLKGDSCNKFRQLQKSAGEPENRLPSVLQRVDSLVVSESIQVPTFSGYSYSTNEEGVENEVVNADRIENENDSPKGCYLGLRVGKEGRIYVKSEPDDEQLEQEIKDETNCKIKQEICQDDDDGGGDDGDGDGDGDVAKFSILDFLPDHPANEDGGSNSKRYPIKCDKCDKSFKKVSHLKRHMLIHTNSKPYSCKICSKSFREANCLKKHIRIHTGEKPYNCSICDKAFSQSQNLNKHMNIHTGNKPHKCKACGKAFSQHSHLARHKLIHTGEKPHQCTKCGKAYRTSSHLVRHQKSSNH</sequence>
<keyword evidence="4 10" id="KW-0863">Zinc-finger</keyword>
<keyword evidence="7" id="KW-0238">DNA-binding</keyword>
<protein>
    <submittedName>
        <fullName evidence="13 14">Zinc finger protein 527-like</fullName>
    </submittedName>
</protein>
<keyword evidence="12" id="KW-1185">Reference proteome</keyword>
<evidence type="ECO:0000256" key="9">
    <source>
        <dbReference type="ARBA" id="ARBA00023242"/>
    </source>
</evidence>
<keyword evidence="2" id="KW-0479">Metal-binding</keyword>
<evidence type="ECO:0000256" key="4">
    <source>
        <dbReference type="ARBA" id="ARBA00022771"/>
    </source>
</evidence>
<name>A0A6P8HQ99_ACTTE</name>
<keyword evidence="3" id="KW-0677">Repeat</keyword>
<evidence type="ECO:0000256" key="3">
    <source>
        <dbReference type="ARBA" id="ARBA00022737"/>
    </source>
</evidence>
<dbReference type="GO" id="GO:0045596">
    <property type="term" value="P:negative regulation of cell differentiation"/>
    <property type="evidence" value="ECO:0007669"/>
    <property type="project" value="UniProtKB-ARBA"/>
</dbReference>
<gene>
    <name evidence="13 14" type="primary">LOC116293920</name>
</gene>
<dbReference type="FunFam" id="3.30.160.60:FF:000912">
    <property type="entry name" value="Zinc finger protein 660"/>
    <property type="match status" value="1"/>
</dbReference>
<dbReference type="GO" id="GO:0003677">
    <property type="term" value="F:DNA binding"/>
    <property type="evidence" value="ECO:0007669"/>
    <property type="project" value="UniProtKB-KW"/>
</dbReference>
<keyword evidence="6" id="KW-0805">Transcription regulation</keyword>
<dbReference type="PROSITE" id="PS00028">
    <property type="entry name" value="ZINC_FINGER_C2H2_1"/>
    <property type="match status" value="5"/>
</dbReference>
<dbReference type="PANTHER" id="PTHR16515:SF58">
    <property type="entry name" value="ZINC FINGER PROTEIN 22"/>
    <property type="match status" value="1"/>
</dbReference>
<evidence type="ECO:0000256" key="10">
    <source>
        <dbReference type="PROSITE-ProRule" id="PRU00042"/>
    </source>
</evidence>
<evidence type="ECO:0000313" key="12">
    <source>
        <dbReference type="Proteomes" id="UP000515163"/>
    </source>
</evidence>
<evidence type="ECO:0000313" key="14">
    <source>
        <dbReference type="RefSeq" id="XP_031557278.1"/>
    </source>
</evidence>
<feature type="domain" description="C2H2-type" evidence="11">
    <location>
        <begin position="359"/>
        <end position="386"/>
    </location>
</feature>
<dbReference type="FunFam" id="3.30.160.60:FF:001228">
    <property type="entry name" value="Zinc finger protein 236"/>
    <property type="match status" value="1"/>
</dbReference>
<dbReference type="InterPro" id="IPR036236">
    <property type="entry name" value="Znf_C2H2_sf"/>
</dbReference>
<evidence type="ECO:0000256" key="8">
    <source>
        <dbReference type="ARBA" id="ARBA00023163"/>
    </source>
</evidence>
<keyword evidence="8" id="KW-0804">Transcription</keyword>
<comment type="subcellular location">
    <subcellularLocation>
        <location evidence="1">Nucleus</location>
    </subcellularLocation>
</comment>
<feature type="domain" description="C2H2-type" evidence="11">
    <location>
        <begin position="415"/>
        <end position="442"/>
    </location>
</feature>
<evidence type="ECO:0000313" key="13">
    <source>
        <dbReference type="RefSeq" id="XP_031557277.1"/>
    </source>
</evidence>
<dbReference type="KEGG" id="aten:116293920"/>
<feature type="domain" description="C2H2-type" evidence="11">
    <location>
        <begin position="331"/>
        <end position="358"/>
    </location>
</feature>
<evidence type="ECO:0000256" key="2">
    <source>
        <dbReference type="ARBA" id="ARBA00022723"/>
    </source>
</evidence>
<evidence type="ECO:0000256" key="1">
    <source>
        <dbReference type="ARBA" id="ARBA00004123"/>
    </source>
</evidence>